<evidence type="ECO:0000313" key="4">
    <source>
        <dbReference type="Proteomes" id="UP001374579"/>
    </source>
</evidence>
<dbReference type="SUPFAM" id="SSF53098">
    <property type="entry name" value="Ribonuclease H-like"/>
    <property type="match status" value="1"/>
</dbReference>
<keyword evidence="4" id="KW-1185">Reference proteome</keyword>
<feature type="domain" description="Chromo" evidence="1">
    <location>
        <begin position="316"/>
        <end position="359"/>
    </location>
</feature>
<dbReference type="PANTHER" id="PTHR46585">
    <property type="entry name" value="INTEGRASE CORE DOMAIN CONTAINING PROTEIN"/>
    <property type="match status" value="1"/>
</dbReference>
<dbReference type="Proteomes" id="UP001374579">
    <property type="component" value="Unassembled WGS sequence"/>
</dbReference>
<comment type="caution">
    <text evidence="3">The sequence shown here is derived from an EMBL/GenBank/DDBJ whole genome shotgun (WGS) entry which is preliminary data.</text>
</comment>
<dbReference type="PROSITE" id="PS50013">
    <property type="entry name" value="CHROMO_2"/>
    <property type="match status" value="1"/>
</dbReference>
<evidence type="ECO:0000259" key="1">
    <source>
        <dbReference type="PROSITE" id="PS50013"/>
    </source>
</evidence>
<proteinExistence type="predicted"/>
<evidence type="ECO:0000313" key="3">
    <source>
        <dbReference type="EMBL" id="KAK7097948.1"/>
    </source>
</evidence>
<reference evidence="3 4" key="1">
    <citation type="submission" date="2024-02" db="EMBL/GenBank/DDBJ databases">
        <title>Chromosome-scale genome assembly of the rough periwinkle Littorina saxatilis.</title>
        <authorList>
            <person name="De Jode A."/>
            <person name="Faria R."/>
            <person name="Formenti G."/>
            <person name="Sims Y."/>
            <person name="Smith T.P."/>
            <person name="Tracey A."/>
            <person name="Wood J.M.D."/>
            <person name="Zagrodzka Z.B."/>
            <person name="Johannesson K."/>
            <person name="Butlin R.K."/>
            <person name="Leder E.H."/>
        </authorList>
    </citation>
    <scope>NUCLEOTIDE SEQUENCE [LARGE SCALE GENOMIC DNA]</scope>
    <source>
        <strain evidence="3">Snail1</strain>
        <tissue evidence="3">Muscle</tissue>
    </source>
</reference>
<dbReference type="Gene3D" id="3.30.420.10">
    <property type="entry name" value="Ribonuclease H-like superfamily/Ribonuclease H"/>
    <property type="match status" value="1"/>
</dbReference>
<protein>
    <submittedName>
        <fullName evidence="3">Uncharacterized protein</fullName>
    </submittedName>
</protein>
<dbReference type="GO" id="GO:0015074">
    <property type="term" value="P:DNA integration"/>
    <property type="evidence" value="ECO:0007669"/>
    <property type="project" value="InterPro"/>
</dbReference>
<dbReference type="InterPro" id="IPR012337">
    <property type="entry name" value="RNaseH-like_sf"/>
</dbReference>
<dbReference type="Pfam" id="PF00665">
    <property type="entry name" value="rve"/>
    <property type="match status" value="1"/>
</dbReference>
<name>A0AAN9B2Z3_9CAEN</name>
<dbReference type="GO" id="GO:0003676">
    <property type="term" value="F:nucleic acid binding"/>
    <property type="evidence" value="ECO:0007669"/>
    <property type="project" value="InterPro"/>
</dbReference>
<dbReference type="AlphaFoldDB" id="A0AAN9B2Z3"/>
<organism evidence="3 4">
    <name type="scientific">Littorina saxatilis</name>
    <dbReference type="NCBI Taxonomy" id="31220"/>
    <lineage>
        <taxon>Eukaryota</taxon>
        <taxon>Metazoa</taxon>
        <taxon>Spiralia</taxon>
        <taxon>Lophotrochozoa</taxon>
        <taxon>Mollusca</taxon>
        <taxon>Gastropoda</taxon>
        <taxon>Caenogastropoda</taxon>
        <taxon>Littorinimorpha</taxon>
        <taxon>Littorinoidea</taxon>
        <taxon>Littorinidae</taxon>
        <taxon>Littorina</taxon>
    </lineage>
</organism>
<dbReference type="Gene3D" id="2.40.50.40">
    <property type="match status" value="1"/>
</dbReference>
<feature type="domain" description="Integrase catalytic" evidence="2">
    <location>
        <begin position="53"/>
        <end position="228"/>
    </location>
</feature>
<dbReference type="InterPro" id="IPR023780">
    <property type="entry name" value="Chromo_domain"/>
</dbReference>
<dbReference type="InterPro" id="IPR000953">
    <property type="entry name" value="Chromo/chromo_shadow_dom"/>
</dbReference>
<dbReference type="CDD" id="cd00024">
    <property type="entry name" value="CD_CSD"/>
    <property type="match status" value="1"/>
</dbReference>
<dbReference type="PROSITE" id="PS50994">
    <property type="entry name" value="INTEGRASE"/>
    <property type="match status" value="1"/>
</dbReference>
<sequence>MPVKKKKVAEKLRRRYYGSQLPGSLGGVEALRRTTRQEQKQVEKWLTFQDTYTLHKPVRRKFTRRRIIVGGIDHQWQADLIDVRALRKDNDGFTYLLTCIDVLSKHAWVVPLKDKTGASLVTAFKSIFVRGRQPLRLQTDKGSEFKNKVFQDFLDKTKVHFFVTENDDIKASMAERFNRTLKDKLWRYFTRTSSVRYVEVLAKLVRGYNHSYHRSIKKAPADVTIANQEEVWQRLYGGPTLSKPPKLNIGDRVRISKTRRVFKKGYMPSWTEELFTISQVKTTTPVTYVLKDDHGEELLGTFYEQELQKVGEKEIYRIEAVLEQRPGKGKQKEYLVKWLGYDPSFNSWIPQTALTPYTD</sequence>
<dbReference type="Pfam" id="PF00385">
    <property type="entry name" value="Chromo"/>
    <property type="match status" value="1"/>
</dbReference>
<dbReference type="SUPFAM" id="SSF54160">
    <property type="entry name" value="Chromo domain-like"/>
    <property type="match status" value="1"/>
</dbReference>
<dbReference type="InterPro" id="IPR016197">
    <property type="entry name" value="Chromo-like_dom_sf"/>
</dbReference>
<dbReference type="InterPro" id="IPR036397">
    <property type="entry name" value="RNaseH_sf"/>
</dbReference>
<dbReference type="PANTHER" id="PTHR46585:SF1">
    <property type="entry name" value="CHROMO DOMAIN-CONTAINING PROTEIN"/>
    <property type="match status" value="1"/>
</dbReference>
<evidence type="ECO:0000259" key="2">
    <source>
        <dbReference type="PROSITE" id="PS50994"/>
    </source>
</evidence>
<dbReference type="EMBL" id="JBAMIC010000013">
    <property type="protein sequence ID" value="KAK7097948.1"/>
    <property type="molecule type" value="Genomic_DNA"/>
</dbReference>
<accession>A0AAN9B2Z3</accession>
<gene>
    <name evidence="3" type="ORF">V1264_004851</name>
</gene>
<dbReference type="InterPro" id="IPR001584">
    <property type="entry name" value="Integrase_cat-core"/>
</dbReference>